<dbReference type="PANTHER" id="PTHR23407:SF1">
    <property type="entry name" value="5-FORMYLTETRAHYDROFOLATE CYCLO-LIGASE"/>
    <property type="match status" value="1"/>
</dbReference>
<dbReference type="Pfam" id="PF01812">
    <property type="entry name" value="5-FTHF_cyc-lig"/>
    <property type="match status" value="1"/>
</dbReference>
<gene>
    <name evidence="5" type="ORF">ACFO3I_07210</name>
</gene>
<dbReference type="Gene3D" id="3.40.50.10420">
    <property type="entry name" value="NagB/RpiA/CoA transferase-like"/>
    <property type="match status" value="1"/>
</dbReference>
<name>A0ABV9JKQ2_9GAMM</name>
<accession>A0ABV9JKQ2</accession>
<proteinExistence type="inferred from homology"/>
<evidence type="ECO:0000313" key="5">
    <source>
        <dbReference type="EMBL" id="MFC4654800.1"/>
    </source>
</evidence>
<keyword evidence="5" id="KW-0436">Ligase</keyword>
<organism evidence="5 6">
    <name type="scientific">Rheinheimera marina</name>
    <dbReference type="NCBI Taxonomy" id="1774958"/>
    <lineage>
        <taxon>Bacteria</taxon>
        <taxon>Pseudomonadati</taxon>
        <taxon>Pseudomonadota</taxon>
        <taxon>Gammaproteobacteria</taxon>
        <taxon>Chromatiales</taxon>
        <taxon>Chromatiaceae</taxon>
        <taxon>Rheinheimera</taxon>
    </lineage>
</organism>
<evidence type="ECO:0000256" key="2">
    <source>
        <dbReference type="ARBA" id="ARBA00022741"/>
    </source>
</evidence>
<dbReference type="InterPro" id="IPR037171">
    <property type="entry name" value="NagB/RpiA_transferase-like"/>
</dbReference>
<keyword evidence="4" id="KW-0479">Metal-binding</keyword>
<evidence type="ECO:0000313" key="6">
    <source>
        <dbReference type="Proteomes" id="UP001595962"/>
    </source>
</evidence>
<dbReference type="InterPro" id="IPR024185">
    <property type="entry name" value="FTHF_cligase-like_sf"/>
</dbReference>
<keyword evidence="4" id="KW-0460">Magnesium</keyword>
<evidence type="ECO:0000256" key="3">
    <source>
        <dbReference type="ARBA" id="ARBA00022840"/>
    </source>
</evidence>
<dbReference type="InterPro" id="IPR002698">
    <property type="entry name" value="FTHF_cligase"/>
</dbReference>
<evidence type="ECO:0000256" key="4">
    <source>
        <dbReference type="RuleBase" id="RU361279"/>
    </source>
</evidence>
<comment type="similarity">
    <text evidence="1 4">Belongs to the 5-formyltetrahydrofolate cyclo-ligase family.</text>
</comment>
<keyword evidence="3 4" id="KW-0067">ATP-binding</keyword>
<dbReference type="SUPFAM" id="SSF100950">
    <property type="entry name" value="NagB/RpiA/CoA transferase-like"/>
    <property type="match status" value="1"/>
</dbReference>
<keyword evidence="2 4" id="KW-0547">Nucleotide-binding</keyword>
<comment type="caution">
    <text evidence="5">The sequence shown here is derived from an EMBL/GenBank/DDBJ whole genome shotgun (WGS) entry which is preliminary data.</text>
</comment>
<evidence type="ECO:0000256" key="1">
    <source>
        <dbReference type="ARBA" id="ARBA00010638"/>
    </source>
</evidence>
<protein>
    <recommendedName>
        <fullName evidence="4">5-formyltetrahydrofolate cyclo-ligase</fullName>
        <ecNumber evidence="4">6.3.3.2</ecNumber>
    </recommendedName>
</protein>
<dbReference type="EMBL" id="JBHSGB010000006">
    <property type="protein sequence ID" value="MFC4654800.1"/>
    <property type="molecule type" value="Genomic_DNA"/>
</dbReference>
<dbReference type="PANTHER" id="PTHR23407">
    <property type="entry name" value="ATPASE INHIBITOR/5-FORMYLTETRAHYDROFOLATE CYCLO-LIGASE"/>
    <property type="match status" value="1"/>
</dbReference>
<dbReference type="PIRSF" id="PIRSF006806">
    <property type="entry name" value="FTHF_cligase"/>
    <property type="match status" value="1"/>
</dbReference>
<dbReference type="GO" id="GO:0030272">
    <property type="term" value="F:5-formyltetrahydrofolate cyclo-ligase activity"/>
    <property type="evidence" value="ECO:0007669"/>
    <property type="project" value="UniProtKB-EC"/>
</dbReference>
<dbReference type="EC" id="6.3.3.2" evidence="4"/>
<keyword evidence="6" id="KW-1185">Reference proteome</keyword>
<dbReference type="Proteomes" id="UP001595962">
    <property type="component" value="Unassembled WGS sequence"/>
</dbReference>
<comment type="catalytic activity">
    <reaction evidence="4">
        <text>(6S)-5-formyl-5,6,7,8-tetrahydrofolate + ATP = (6R)-5,10-methenyltetrahydrofolate + ADP + phosphate</text>
        <dbReference type="Rhea" id="RHEA:10488"/>
        <dbReference type="ChEBI" id="CHEBI:30616"/>
        <dbReference type="ChEBI" id="CHEBI:43474"/>
        <dbReference type="ChEBI" id="CHEBI:57455"/>
        <dbReference type="ChEBI" id="CHEBI:57457"/>
        <dbReference type="ChEBI" id="CHEBI:456216"/>
        <dbReference type="EC" id="6.3.3.2"/>
    </reaction>
</comment>
<sequence length="196" mass="21662">MSSSRAELRTLTRQRRRALSAAEQLQAASALAAQLLSWPQLAQCQQIALYLTNDGEISTQPLLHALWAAGKTLHLPVLHPVVPGYLLFQQFSADTPLRLNKFAIGEPQLNCSQLTPVQQLDLILTPLVAFDALGNRLGMGGGFYDRTLSQLKPDASRPLLMGLAHQCQQVPQVPVEAWDQPLSYIATPEKIWQFSQ</sequence>
<reference evidence="6" key="1">
    <citation type="journal article" date="2019" name="Int. J. Syst. Evol. Microbiol.">
        <title>The Global Catalogue of Microorganisms (GCM) 10K type strain sequencing project: providing services to taxonomists for standard genome sequencing and annotation.</title>
        <authorList>
            <consortium name="The Broad Institute Genomics Platform"/>
            <consortium name="The Broad Institute Genome Sequencing Center for Infectious Disease"/>
            <person name="Wu L."/>
            <person name="Ma J."/>
        </authorList>
    </citation>
    <scope>NUCLEOTIDE SEQUENCE [LARGE SCALE GENOMIC DNA]</scope>
    <source>
        <strain evidence="6">DT28</strain>
    </source>
</reference>
<dbReference type="RefSeq" id="WP_377332905.1">
    <property type="nucleotide sequence ID" value="NZ_JBHSGB010000006.1"/>
</dbReference>
<dbReference type="NCBIfam" id="TIGR02727">
    <property type="entry name" value="MTHFS_bact"/>
    <property type="match status" value="1"/>
</dbReference>
<comment type="cofactor">
    <cofactor evidence="4">
        <name>Mg(2+)</name>
        <dbReference type="ChEBI" id="CHEBI:18420"/>
    </cofactor>
</comment>